<dbReference type="SUPFAM" id="SSF161098">
    <property type="entry name" value="MetI-like"/>
    <property type="match status" value="1"/>
</dbReference>
<evidence type="ECO:0000259" key="8">
    <source>
        <dbReference type="PROSITE" id="PS50928"/>
    </source>
</evidence>
<evidence type="ECO:0000313" key="9">
    <source>
        <dbReference type="EMBL" id="MBM6996849.1"/>
    </source>
</evidence>
<dbReference type="PROSITE" id="PS50928">
    <property type="entry name" value="ABC_TM1"/>
    <property type="match status" value="1"/>
</dbReference>
<evidence type="ECO:0000256" key="2">
    <source>
        <dbReference type="ARBA" id="ARBA00022448"/>
    </source>
</evidence>
<dbReference type="PANTHER" id="PTHR43744:SF9">
    <property type="entry name" value="POLYGALACTURONAN_RHAMNOGALACTURONAN TRANSPORT SYSTEM PERMEASE PROTEIN YTCP"/>
    <property type="match status" value="1"/>
</dbReference>
<proteinExistence type="inferred from homology"/>
<feature type="transmembrane region" description="Helical" evidence="7">
    <location>
        <begin position="74"/>
        <end position="103"/>
    </location>
</feature>
<comment type="subcellular location">
    <subcellularLocation>
        <location evidence="1 7">Cell membrane</location>
        <topology evidence="1 7">Multi-pass membrane protein</topology>
    </subcellularLocation>
</comment>
<dbReference type="EMBL" id="JADCNN020000012">
    <property type="protein sequence ID" value="MBM6996849.1"/>
    <property type="molecule type" value="Genomic_DNA"/>
</dbReference>
<comment type="caution">
    <text evidence="9">The sequence shown here is derived from an EMBL/GenBank/DDBJ whole genome shotgun (WGS) entry which is preliminary data.</text>
</comment>
<dbReference type="CDD" id="cd06261">
    <property type="entry name" value="TM_PBP2"/>
    <property type="match status" value="1"/>
</dbReference>
<dbReference type="Proteomes" id="UP001516620">
    <property type="component" value="Unassembled WGS sequence"/>
</dbReference>
<gene>
    <name evidence="9" type="ORF">IM700_014425</name>
</gene>
<sequence length="297" mass="33598">MKYCRRRDNVGRKIFNAVNVLILALLALSCLFPFINVLAVSLSSSAAVSTGKVFLLPVDFTLESYKFVIEKPEFFRAFTISVLKVLIGVPVNMILTIMLAYPLSKTKNEFKSRNLYMWFFVVTMVFSGGLVPWYMIINATGLINSFWALIIPSAVQVFNLVILTNFFQALPKGIEEAAYIDGASHWKILWKVFVPLSLPAMATLILFCVVTHWNSWFEGLILMNTPNKYPLQSYLQTVIVNRDVKLMTMQDVRLLSMVSERTSRAAQVFVATLPVLCVYPFLQKYFTSGIVLGGVKE</sequence>
<keyword evidence="5 7" id="KW-1133">Transmembrane helix</keyword>
<dbReference type="InterPro" id="IPR035906">
    <property type="entry name" value="MetI-like_sf"/>
</dbReference>
<keyword evidence="4 7" id="KW-0812">Transmembrane</keyword>
<feature type="transmembrane region" description="Helical" evidence="7">
    <location>
        <begin position="146"/>
        <end position="167"/>
    </location>
</feature>
<dbReference type="InterPro" id="IPR000515">
    <property type="entry name" value="MetI-like"/>
</dbReference>
<keyword evidence="10" id="KW-1185">Reference proteome</keyword>
<keyword evidence="3" id="KW-1003">Cell membrane</keyword>
<comment type="similarity">
    <text evidence="7">Belongs to the binding-protein-dependent transport system permease family.</text>
</comment>
<evidence type="ECO:0000313" key="10">
    <source>
        <dbReference type="Proteomes" id="UP001516620"/>
    </source>
</evidence>
<organism evidence="9 10">
    <name type="scientific">Paenibacillus rhizolycopersici</name>
    <dbReference type="NCBI Taxonomy" id="2780073"/>
    <lineage>
        <taxon>Bacteria</taxon>
        <taxon>Bacillati</taxon>
        <taxon>Bacillota</taxon>
        <taxon>Bacilli</taxon>
        <taxon>Bacillales</taxon>
        <taxon>Paenibacillaceae</taxon>
        <taxon>Paenibacillus</taxon>
    </lineage>
</organism>
<dbReference type="PANTHER" id="PTHR43744">
    <property type="entry name" value="ABC TRANSPORTER PERMEASE PROTEIN MG189-RELATED-RELATED"/>
    <property type="match status" value="1"/>
</dbReference>
<dbReference type="Pfam" id="PF00528">
    <property type="entry name" value="BPD_transp_1"/>
    <property type="match status" value="1"/>
</dbReference>
<evidence type="ECO:0000256" key="6">
    <source>
        <dbReference type="ARBA" id="ARBA00023136"/>
    </source>
</evidence>
<accession>A0ABS2HAL9</accession>
<feature type="transmembrane region" description="Helical" evidence="7">
    <location>
        <begin position="188"/>
        <end position="213"/>
    </location>
</feature>
<name>A0ABS2HAL9_9BACL</name>
<reference evidence="9 10" key="1">
    <citation type="submission" date="2021-01" db="EMBL/GenBank/DDBJ databases">
        <title>Paenibacillus sp.nov. isolated from the rhizosphere soil of tomato plant.</title>
        <authorList>
            <person name="Thin K.K."/>
            <person name="Zhang X."/>
            <person name="He S."/>
        </authorList>
    </citation>
    <scope>NUCLEOTIDE SEQUENCE [LARGE SCALE GENOMIC DNA]</scope>
    <source>
        <strain evidence="9 10">DXFW5</strain>
    </source>
</reference>
<feature type="domain" description="ABC transmembrane type-1" evidence="8">
    <location>
        <begin position="74"/>
        <end position="282"/>
    </location>
</feature>
<evidence type="ECO:0000256" key="7">
    <source>
        <dbReference type="RuleBase" id="RU363032"/>
    </source>
</evidence>
<dbReference type="PROSITE" id="PS51257">
    <property type="entry name" value="PROKAR_LIPOPROTEIN"/>
    <property type="match status" value="1"/>
</dbReference>
<keyword evidence="2 7" id="KW-0813">Transport</keyword>
<dbReference type="Gene3D" id="1.10.3720.10">
    <property type="entry name" value="MetI-like"/>
    <property type="match status" value="1"/>
</dbReference>
<evidence type="ECO:0000256" key="1">
    <source>
        <dbReference type="ARBA" id="ARBA00004651"/>
    </source>
</evidence>
<evidence type="ECO:0000256" key="4">
    <source>
        <dbReference type="ARBA" id="ARBA00022692"/>
    </source>
</evidence>
<keyword evidence="6 7" id="KW-0472">Membrane</keyword>
<evidence type="ECO:0000256" key="3">
    <source>
        <dbReference type="ARBA" id="ARBA00022475"/>
    </source>
</evidence>
<evidence type="ECO:0000256" key="5">
    <source>
        <dbReference type="ARBA" id="ARBA00022989"/>
    </source>
</evidence>
<feature type="transmembrane region" description="Helical" evidence="7">
    <location>
        <begin position="115"/>
        <end position="134"/>
    </location>
</feature>
<protein>
    <submittedName>
        <fullName evidence="9">Carbohydrate ABC transporter permease</fullName>
    </submittedName>
</protein>